<feature type="compositionally biased region" description="Acidic residues" evidence="5">
    <location>
        <begin position="29"/>
        <end position="40"/>
    </location>
</feature>
<feature type="compositionally biased region" description="Polar residues" evidence="5">
    <location>
        <begin position="72"/>
        <end position="82"/>
    </location>
</feature>
<evidence type="ECO:0000313" key="7">
    <source>
        <dbReference type="EMBL" id="MCW1914756.1"/>
    </source>
</evidence>
<gene>
    <name evidence="7" type="ORF">OJ996_14305</name>
</gene>
<accession>A0ABT3G4I9</accession>
<evidence type="ECO:0000256" key="3">
    <source>
        <dbReference type="ARBA" id="ARBA00022729"/>
    </source>
</evidence>
<evidence type="ECO:0000256" key="4">
    <source>
        <dbReference type="ARBA" id="ARBA00022837"/>
    </source>
</evidence>
<sequence length="82" mass="8586">MANAARTVAISCVVVLGAITAQPVSAAGEIEDSDADSLPDDWERQHFGNLRDQSHSDDPDGDGVSNLAEMQVGTNPNDPADH</sequence>
<evidence type="ECO:0000256" key="5">
    <source>
        <dbReference type="SAM" id="MobiDB-lite"/>
    </source>
</evidence>
<evidence type="ECO:0000256" key="2">
    <source>
        <dbReference type="ARBA" id="ARBA00022525"/>
    </source>
</evidence>
<feature type="chain" id="PRO_5046861595" evidence="6">
    <location>
        <begin position="27"/>
        <end position="82"/>
    </location>
</feature>
<feature type="signal peptide" evidence="6">
    <location>
        <begin position="1"/>
        <end position="26"/>
    </location>
</feature>
<name>A0ABT3G4I9_9BACT</name>
<dbReference type="InterPro" id="IPR059100">
    <property type="entry name" value="TSP3_bac"/>
</dbReference>
<keyword evidence="3 6" id="KW-0732">Signal</keyword>
<evidence type="ECO:0000256" key="1">
    <source>
        <dbReference type="ARBA" id="ARBA00004613"/>
    </source>
</evidence>
<proteinExistence type="predicted"/>
<keyword evidence="8" id="KW-1185">Reference proteome</keyword>
<keyword evidence="2" id="KW-0964">Secreted</keyword>
<evidence type="ECO:0000256" key="6">
    <source>
        <dbReference type="SAM" id="SignalP"/>
    </source>
</evidence>
<dbReference type="Proteomes" id="UP001165653">
    <property type="component" value="Unassembled WGS sequence"/>
</dbReference>
<reference evidence="7" key="1">
    <citation type="submission" date="2022-10" db="EMBL/GenBank/DDBJ databases">
        <title>Luteolibacter sp. GHJ8, whole genome shotgun sequencing project.</title>
        <authorList>
            <person name="Zhao G."/>
            <person name="Shen L."/>
        </authorList>
    </citation>
    <scope>NUCLEOTIDE SEQUENCE</scope>
    <source>
        <strain evidence="7">GHJ8</strain>
    </source>
</reference>
<evidence type="ECO:0000313" key="8">
    <source>
        <dbReference type="Proteomes" id="UP001165653"/>
    </source>
</evidence>
<protein>
    <submittedName>
        <fullName evidence="7">Thrombospondin type 3 repeat-containing protein</fullName>
    </submittedName>
</protein>
<dbReference type="RefSeq" id="WP_264514291.1">
    <property type="nucleotide sequence ID" value="NZ_JAPDDR010000007.1"/>
</dbReference>
<dbReference type="Pfam" id="PF18884">
    <property type="entry name" value="TSP3_bac"/>
    <property type="match status" value="1"/>
</dbReference>
<keyword evidence="4" id="KW-0106">Calcium</keyword>
<comment type="caution">
    <text evidence="7">The sequence shown here is derived from an EMBL/GenBank/DDBJ whole genome shotgun (WGS) entry which is preliminary data.</text>
</comment>
<comment type="subcellular location">
    <subcellularLocation>
        <location evidence="1">Secreted</location>
    </subcellularLocation>
</comment>
<dbReference type="EMBL" id="JAPDDR010000007">
    <property type="protein sequence ID" value="MCW1914756.1"/>
    <property type="molecule type" value="Genomic_DNA"/>
</dbReference>
<feature type="region of interest" description="Disordered" evidence="5">
    <location>
        <begin position="25"/>
        <end position="82"/>
    </location>
</feature>
<organism evidence="7 8">
    <name type="scientific">Luteolibacter rhizosphaerae</name>
    <dbReference type="NCBI Taxonomy" id="2989719"/>
    <lineage>
        <taxon>Bacteria</taxon>
        <taxon>Pseudomonadati</taxon>
        <taxon>Verrucomicrobiota</taxon>
        <taxon>Verrucomicrobiia</taxon>
        <taxon>Verrucomicrobiales</taxon>
        <taxon>Verrucomicrobiaceae</taxon>
        <taxon>Luteolibacter</taxon>
    </lineage>
</organism>